<dbReference type="Gene3D" id="3.50.50.60">
    <property type="entry name" value="FAD/NAD(P)-binding domain"/>
    <property type="match status" value="1"/>
</dbReference>
<dbReference type="NCBIfam" id="NF008519">
    <property type="entry name" value="PRK11445.1"/>
    <property type="match status" value="1"/>
</dbReference>
<dbReference type="AlphaFoldDB" id="A0A498CQP8"/>
<dbReference type="Proteomes" id="UP000276301">
    <property type="component" value="Unassembled WGS sequence"/>
</dbReference>
<dbReference type="InterPro" id="IPR036188">
    <property type="entry name" value="FAD/NAD-bd_sf"/>
</dbReference>
<comment type="caution">
    <text evidence="1">The sequence shown here is derived from an EMBL/GenBank/DDBJ whole genome shotgun (WGS) entry which is preliminary data.</text>
</comment>
<keyword evidence="2" id="KW-1185">Reference proteome</keyword>
<name>A0A498CQP8_9FIRM</name>
<reference evidence="1 2" key="1">
    <citation type="submission" date="2018-10" db="EMBL/GenBank/DDBJ databases">
        <title>Anaerotruncus faecis sp. nov., isolated from human feces.</title>
        <authorList>
            <person name="Wang Y.-J."/>
        </authorList>
    </citation>
    <scope>NUCLEOTIDE SEQUENCE [LARGE SCALE GENOMIC DNA]</scope>
    <source>
        <strain evidence="1 2">22A2-44</strain>
    </source>
</reference>
<dbReference type="EMBL" id="RCHT01000008">
    <property type="protein sequence ID" value="RLL11586.1"/>
    <property type="molecule type" value="Genomic_DNA"/>
</dbReference>
<sequence>MPEGPYDVAIIGLGPAGATAARLLDSRLRVIAIDQKQAAGGFQKPCGGLLAPDAQKALARFDLTLPKEVLVDPQIFAVRTIDLKSGLTRHYQRMYLNLDRHRFDRWLRSLIPAGVRVEEGCVCRRVERTSGGFCVLYEKEGALREVTARYLVGADGAGSLVRRAFFPEVSIRRYVAIQQWFPDENPNPFYSCVFDPENTDCYSWSICKDGSFIFGGAYPARGCRARFERQKEKLAALGFQFGEPVKTEACLLLRPAGRRQFCTGRDGVFLAGEAAGFVSPSSLEGISSAILSGSRLARALNGDGDPVRAYARGCRALRRKLWLKLLKCPFLYDPGLRRLVMKSGLEAIGVERPEQARPTAGGR</sequence>
<accession>A0A498CQP8</accession>
<dbReference type="SUPFAM" id="SSF51905">
    <property type="entry name" value="FAD/NAD(P)-binding domain"/>
    <property type="match status" value="1"/>
</dbReference>
<organism evidence="1 2">
    <name type="scientific">Anaerotruncus massiliensis</name>
    <name type="common">ex Liu et al. 2021</name>
    <dbReference type="NCBI Taxonomy" id="2321404"/>
    <lineage>
        <taxon>Bacteria</taxon>
        <taxon>Bacillati</taxon>
        <taxon>Bacillota</taxon>
        <taxon>Clostridia</taxon>
        <taxon>Eubacteriales</taxon>
        <taxon>Oscillospiraceae</taxon>
        <taxon>Anaerotruncus</taxon>
    </lineage>
</organism>
<proteinExistence type="predicted"/>
<dbReference type="RefSeq" id="WP_121586692.1">
    <property type="nucleotide sequence ID" value="NZ_RCHT01000008.1"/>
</dbReference>
<dbReference type="PANTHER" id="PTHR42685:SF22">
    <property type="entry name" value="CONDITIONED MEDIUM FACTOR RECEPTOR 1"/>
    <property type="match status" value="1"/>
</dbReference>
<dbReference type="InterPro" id="IPR050407">
    <property type="entry name" value="Geranylgeranyl_reductase"/>
</dbReference>
<protein>
    <submittedName>
        <fullName evidence="1">FAD-binding protein</fullName>
    </submittedName>
</protein>
<gene>
    <name evidence="1" type="ORF">D4A47_06700</name>
</gene>
<evidence type="ECO:0000313" key="1">
    <source>
        <dbReference type="EMBL" id="RLL11586.1"/>
    </source>
</evidence>
<evidence type="ECO:0000313" key="2">
    <source>
        <dbReference type="Proteomes" id="UP000276301"/>
    </source>
</evidence>
<dbReference type="PRINTS" id="PR00420">
    <property type="entry name" value="RNGMNOXGNASE"/>
</dbReference>
<dbReference type="PANTHER" id="PTHR42685">
    <property type="entry name" value="GERANYLGERANYL DIPHOSPHATE REDUCTASE"/>
    <property type="match status" value="1"/>
</dbReference>